<gene>
    <name evidence="5" type="ORF">O9G_004726</name>
    <name evidence="6" type="ORF">ROZALSC1DRAFT_27470</name>
</gene>
<dbReference type="FunFam" id="3.30.70.330:FF:000159">
    <property type="entry name" value="tRNA selenocysteine 1-associated protein 1"/>
    <property type="match status" value="1"/>
</dbReference>
<dbReference type="Gene3D" id="3.30.70.330">
    <property type="match status" value="3"/>
</dbReference>
<dbReference type="Proteomes" id="UP000030755">
    <property type="component" value="Unassembled WGS sequence"/>
</dbReference>
<dbReference type="SUPFAM" id="SSF54928">
    <property type="entry name" value="RNA-binding domain, RBD"/>
    <property type="match status" value="3"/>
</dbReference>
<dbReference type="SMART" id="SM00360">
    <property type="entry name" value="RRM"/>
    <property type="match status" value="3"/>
</dbReference>
<evidence type="ECO:0000313" key="7">
    <source>
        <dbReference type="Proteomes" id="UP000030755"/>
    </source>
</evidence>
<dbReference type="GO" id="GO:0006376">
    <property type="term" value="P:mRNA splice site recognition"/>
    <property type="evidence" value="ECO:0007669"/>
    <property type="project" value="TreeGrafter"/>
</dbReference>
<dbReference type="STRING" id="988480.A0A075APE6"/>
<dbReference type="HOGENOM" id="CLU_804494_0_0_1"/>
<evidence type="ECO:0000259" key="4">
    <source>
        <dbReference type="PROSITE" id="PS50102"/>
    </source>
</evidence>
<dbReference type="PANTHER" id="PTHR47640:SF10">
    <property type="entry name" value="TRNA SELENOCYSTEINE 1-ASSOCIATED PROTEIN 1-RELATED"/>
    <property type="match status" value="1"/>
</dbReference>
<dbReference type="InterPro" id="IPR035979">
    <property type="entry name" value="RBD_domain_sf"/>
</dbReference>
<dbReference type="AlphaFoldDB" id="A0A075APE6"/>
<evidence type="ECO:0000313" key="8">
    <source>
        <dbReference type="Proteomes" id="UP000281549"/>
    </source>
</evidence>
<evidence type="ECO:0000256" key="3">
    <source>
        <dbReference type="PROSITE-ProRule" id="PRU00176"/>
    </source>
</evidence>
<evidence type="ECO:0000256" key="2">
    <source>
        <dbReference type="ARBA" id="ARBA00022884"/>
    </source>
</evidence>
<dbReference type="EMBL" id="ML004989">
    <property type="protein sequence ID" value="RKP21093.1"/>
    <property type="molecule type" value="Genomic_DNA"/>
</dbReference>
<dbReference type="CDD" id="cd12345">
    <property type="entry name" value="RRM2_SECp43_like"/>
    <property type="match status" value="1"/>
</dbReference>
<feature type="domain" description="RRM" evidence="4">
    <location>
        <begin position="227"/>
        <end position="302"/>
    </location>
</feature>
<organism evidence="5 7">
    <name type="scientific">Rozella allomycis (strain CSF55)</name>
    <dbReference type="NCBI Taxonomy" id="988480"/>
    <lineage>
        <taxon>Eukaryota</taxon>
        <taxon>Fungi</taxon>
        <taxon>Fungi incertae sedis</taxon>
        <taxon>Cryptomycota</taxon>
        <taxon>Cryptomycota incertae sedis</taxon>
        <taxon>Rozella</taxon>
    </lineage>
</organism>
<sequence>MQTDTGAPTTTLWMGDIDPWMDENYIRQIFALMGEPKVSARIIRDRATGASAGYCFVDFPTHEICAHMMTHVNGQPMPGGTGKVFRLNWATGSGTNVNTGYYGSATDLSIYVGDLSPDVNDYVLMTFFQQNFKSVRSAKVMTDPTNGVSRGYGYVRFMDEDEYQRAITEMNGQVLCGLCIKVAPASVKRPHAAMAQQPNSWANNVATIFNSLPYALPYWLPYEPNMGVLHMIGVPERVNEEDIRNLLGGYGDICDIKFSYHHHFREAFVIFATRLDVERVLYRVGREVVMGGMNVVINMAPPKITEKIARKVMANPDVKTSNAMFVAEQAYKLRIFDRPIVLPTH</sequence>
<evidence type="ECO:0000256" key="1">
    <source>
        <dbReference type="ARBA" id="ARBA00022737"/>
    </source>
</evidence>
<dbReference type="GO" id="GO:0003729">
    <property type="term" value="F:mRNA binding"/>
    <property type="evidence" value="ECO:0007669"/>
    <property type="project" value="InterPro"/>
</dbReference>
<reference evidence="5 7" key="1">
    <citation type="journal article" date="2013" name="Curr. Biol.">
        <title>Shared signatures of parasitism and phylogenomics unite Cryptomycota and microsporidia.</title>
        <authorList>
            <person name="James T.Y."/>
            <person name="Pelin A."/>
            <person name="Bonen L."/>
            <person name="Ahrendt S."/>
            <person name="Sain D."/>
            <person name="Corradi N."/>
            <person name="Stajich J.E."/>
        </authorList>
    </citation>
    <scope>NUCLEOTIDE SEQUENCE [LARGE SCALE GENOMIC DNA]</scope>
    <source>
        <strain evidence="5 7">CSF55</strain>
        <strain evidence="5 7">CSF55</strain>
    </source>
</reference>
<feature type="domain" description="RRM" evidence="4">
    <location>
        <begin position="10"/>
        <end position="92"/>
    </location>
</feature>
<proteinExistence type="predicted"/>
<keyword evidence="1" id="KW-0677">Repeat</keyword>
<dbReference type="OMA" id="THEICAH"/>
<dbReference type="Pfam" id="PF00076">
    <property type="entry name" value="RRM_1"/>
    <property type="match status" value="3"/>
</dbReference>
<feature type="domain" description="RRM" evidence="4">
    <location>
        <begin position="108"/>
        <end position="187"/>
    </location>
</feature>
<accession>A0A075APE6</accession>
<evidence type="ECO:0000313" key="6">
    <source>
        <dbReference type="EMBL" id="RKP21093.1"/>
    </source>
</evidence>
<name>A0A075APE6_ROZAC</name>
<dbReference type="GO" id="GO:0005829">
    <property type="term" value="C:cytosol"/>
    <property type="evidence" value="ECO:0007669"/>
    <property type="project" value="TreeGrafter"/>
</dbReference>
<dbReference type="EMBL" id="KE561203">
    <property type="protein sequence ID" value="EPZ31903.1"/>
    <property type="molecule type" value="Genomic_DNA"/>
</dbReference>
<dbReference type="PROSITE" id="PS50102">
    <property type="entry name" value="RRM"/>
    <property type="match status" value="3"/>
</dbReference>
<dbReference type="InterPro" id="IPR012677">
    <property type="entry name" value="Nucleotide-bd_a/b_plait_sf"/>
</dbReference>
<dbReference type="InterPro" id="IPR000504">
    <property type="entry name" value="RRM_dom"/>
</dbReference>
<protein>
    <recommendedName>
        <fullName evidence="4">RRM domain-containing protein</fullName>
    </recommendedName>
</protein>
<dbReference type="PANTHER" id="PTHR47640">
    <property type="entry name" value="TRNA SELENOCYSTEINE 1-ASSOCIATED PROTEIN 1-RELATED-RELATED"/>
    <property type="match status" value="1"/>
</dbReference>
<dbReference type="OrthoDB" id="446113at2759"/>
<dbReference type="Proteomes" id="UP000281549">
    <property type="component" value="Unassembled WGS sequence"/>
</dbReference>
<dbReference type="CDD" id="cd12344">
    <property type="entry name" value="RRM1_SECp43_like"/>
    <property type="match status" value="1"/>
</dbReference>
<evidence type="ECO:0000313" key="5">
    <source>
        <dbReference type="EMBL" id="EPZ31903.1"/>
    </source>
</evidence>
<keyword evidence="2 3" id="KW-0694">RNA-binding</keyword>
<keyword evidence="7" id="KW-1185">Reference proteome</keyword>
<reference evidence="8" key="2">
    <citation type="journal article" date="2018" name="Nat. Microbiol.">
        <title>Leveraging single-cell genomics to expand the fungal tree of life.</title>
        <authorList>
            <person name="Ahrendt S.R."/>
            <person name="Quandt C.A."/>
            <person name="Ciobanu D."/>
            <person name="Clum A."/>
            <person name="Salamov A."/>
            <person name="Andreopoulos B."/>
            <person name="Cheng J.F."/>
            <person name="Woyke T."/>
            <person name="Pelin A."/>
            <person name="Henrissat B."/>
            <person name="Reynolds N.K."/>
            <person name="Benny G.L."/>
            <person name="Smith M.E."/>
            <person name="James T.Y."/>
            <person name="Grigoriev I.V."/>
        </authorList>
    </citation>
    <scope>NUCLEOTIDE SEQUENCE [LARGE SCALE GENOMIC DNA]</scope>
    <source>
        <strain evidence="8">CSF55</strain>
    </source>
</reference>
<reference evidence="6" key="3">
    <citation type="submission" date="2018-08" db="EMBL/GenBank/DDBJ databases">
        <title>Leveraging single-cell genomics to expand the Fungal Tree of Life.</title>
        <authorList>
            <consortium name="DOE Joint Genome Institute"/>
            <person name="Ahrendt S.R."/>
            <person name="Quandt C.A."/>
            <person name="Ciobanu D."/>
            <person name="Clum A."/>
            <person name="Salamov A."/>
            <person name="Andreopoulos B."/>
            <person name="Cheng J.-F."/>
            <person name="Woyke T."/>
            <person name="Pelin A."/>
            <person name="Henrissat B."/>
            <person name="Reynolds N."/>
            <person name="Benny G.L."/>
            <person name="Smith M.E."/>
            <person name="James T.Y."/>
            <person name="Grigoriev I.V."/>
        </authorList>
    </citation>
    <scope>NUCLEOTIDE SEQUENCE</scope>
    <source>
        <strain evidence="6">CSF55</strain>
    </source>
</reference>
<dbReference type="InterPro" id="IPR050825">
    <property type="entry name" value="RBM42_RBP45_47-like"/>
</dbReference>